<evidence type="ECO:0000259" key="5">
    <source>
        <dbReference type="PROSITE" id="PS51352"/>
    </source>
</evidence>
<dbReference type="SUPFAM" id="SSF52833">
    <property type="entry name" value="Thioredoxin-like"/>
    <property type="match status" value="1"/>
</dbReference>
<proteinExistence type="predicted"/>
<keyword evidence="4" id="KW-0676">Redox-active center</keyword>
<dbReference type="RefSeq" id="WP_129254577.1">
    <property type="nucleotide sequence ID" value="NZ_SAXA01000008.1"/>
</dbReference>
<gene>
    <name evidence="6" type="ORF">EO244_10225</name>
</gene>
<accession>A0A4Q1JLV8</accession>
<evidence type="ECO:0000256" key="4">
    <source>
        <dbReference type="ARBA" id="ARBA00023284"/>
    </source>
</evidence>
<dbReference type="OrthoDB" id="1095575at2"/>
<keyword evidence="2" id="KW-0201">Cytochrome c-type biogenesis</keyword>
<dbReference type="InterPro" id="IPR013740">
    <property type="entry name" value="Redoxin"/>
</dbReference>
<evidence type="ECO:0000313" key="6">
    <source>
        <dbReference type="EMBL" id="RXQ93944.1"/>
    </source>
</evidence>
<comment type="subcellular location">
    <subcellularLocation>
        <location evidence="1">Cell envelope</location>
    </subcellularLocation>
</comment>
<name>A0A4Q1JLV8_9BACT</name>
<dbReference type="InterPro" id="IPR050553">
    <property type="entry name" value="Thioredoxin_ResA/DsbE_sf"/>
</dbReference>
<dbReference type="InterPro" id="IPR036249">
    <property type="entry name" value="Thioredoxin-like_sf"/>
</dbReference>
<dbReference type="CDD" id="cd02966">
    <property type="entry name" value="TlpA_like_family"/>
    <property type="match status" value="1"/>
</dbReference>
<evidence type="ECO:0000256" key="1">
    <source>
        <dbReference type="ARBA" id="ARBA00004196"/>
    </source>
</evidence>
<dbReference type="PANTHER" id="PTHR42852">
    <property type="entry name" value="THIOL:DISULFIDE INTERCHANGE PROTEIN DSBE"/>
    <property type="match status" value="1"/>
</dbReference>
<dbReference type="GO" id="GO:0017004">
    <property type="term" value="P:cytochrome complex assembly"/>
    <property type="evidence" value="ECO:0007669"/>
    <property type="project" value="UniProtKB-KW"/>
</dbReference>
<dbReference type="EMBL" id="SAXA01000008">
    <property type="protein sequence ID" value="RXQ93944.1"/>
    <property type="molecule type" value="Genomic_DNA"/>
</dbReference>
<dbReference type="PANTHER" id="PTHR42852:SF6">
    <property type="entry name" value="THIOL:DISULFIDE INTERCHANGE PROTEIN DSBE"/>
    <property type="match status" value="1"/>
</dbReference>
<dbReference type="PROSITE" id="PS51257">
    <property type="entry name" value="PROKAR_LIPOPROTEIN"/>
    <property type="match status" value="1"/>
</dbReference>
<dbReference type="PROSITE" id="PS51352">
    <property type="entry name" value="THIOREDOXIN_2"/>
    <property type="match status" value="1"/>
</dbReference>
<keyword evidence="7" id="KW-1185">Reference proteome</keyword>
<organism evidence="6 7">
    <name type="scientific">Ancylomarina salipaludis</name>
    <dbReference type="NCBI Taxonomy" id="2501299"/>
    <lineage>
        <taxon>Bacteria</taxon>
        <taxon>Pseudomonadati</taxon>
        <taxon>Bacteroidota</taxon>
        <taxon>Bacteroidia</taxon>
        <taxon>Marinilabiliales</taxon>
        <taxon>Marinifilaceae</taxon>
        <taxon>Ancylomarina</taxon>
    </lineage>
</organism>
<keyword evidence="3" id="KW-1015">Disulfide bond</keyword>
<dbReference type="GO" id="GO:0016491">
    <property type="term" value="F:oxidoreductase activity"/>
    <property type="evidence" value="ECO:0007669"/>
    <property type="project" value="InterPro"/>
</dbReference>
<evidence type="ECO:0000256" key="3">
    <source>
        <dbReference type="ARBA" id="ARBA00023157"/>
    </source>
</evidence>
<reference evidence="6 7" key="1">
    <citation type="submission" date="2019-01" db="EMBL/GenBank/DDBJ databases">
        <title>Ancylomarina salipaludis sp. nov., isolated from a salt marsh.</title>
        <authorList>
            <person name="Yoon J.-H."/>
        </authorList>
    </citation>
    <scope>NUCLEOTIDE SEQUENCE [LARGE SCALE GENOMIC DNA]</scope>
    <source>
        <strain evidence="6 7">SHSM-M15</strain>
    </source>
</reference>
<dbReference type="InterPro" id="IPR013766">
    <property type="entry name" value="Thioredoxin_domain"/>
</dbReference>
<dbReference type="Pfam" id="PF08534">
    <property type="entry name" value="Redoxin"/>
    <property type="match status" value="1"/>
</dbReference>
<protein>
    <submittedName>
        <fullName evidence="6">AhpC/TSA family protein</fullName>
    </submittedName>
</protein>
<dbReference type="Gene3D" id="3.40.30.10">
    <property type="entry name" value="Glutaredoxin"/>
    <property type="match status" value="1"/>
</dbReference>
<evidence type="ECO:0000256" key="2">
    <source>
        <dbReference type="ARBA" id="ARBA00022748"/>
    </source>
</evidence>
<sequence>MNKIISLFICIFFIGIVMLSCAGESVNYTQITGVYKGDLKDKEILLSKVLNGKKETVASTKLGDDGRFAFTYAVETPGIFLLNVVWESDQRNVNKDHDLKRFYLEDGVKIDLSLSESNYKLLNSNCKKNNMLSEWNNIVDTLFTHSHGFTYTNSTYKVYFPLLLKVIKQAEEFQDHANTRDEKFDKLLHAMVNNDINCSALNLLYTPRGEHPQKENYPEFYTQLQKNGAPSDEILLNLPNGAEYMHLFTMNKIVSENAMSLPIPEMIRLSLGAIKNNLLKGHFAISYLSSFIAYDDSYIAFKEIITPYLLTPYLEEKVKAHEMKIRNFEKGALAFDFAGTDLNGKEHNLSDFKGSIVYVDVWATWCGPCRKEIPALQKLEKEYHDKPITFMSISVDKPQDRDKWLKFVVDKKLGGVQIMADKAFDSDVVQAYRIKGIPRFMLFDKEGKIVTINADRPSSPNIRTILNALL</sequence>
<dbReference type="Proteomes" id="UP000289703">
    <property type="component" value="Unassembled WGS sequence"/>
</dbReference>
<feature type="domain" description="Thioredoxin" evidence="5">
    <location>
        <begin position="328"/>
        <end position="470"/>
    </location>
</feature>
<evidence type="ECO:0000313" key="7">
    <source>
        <dbReference type="Proteomes" id="UP000289703"/>
    </source>
</evidence>
<dbReference type="AlphaFoldDB" id="A0A4Q1JLV8"/>
<comment type="caution">
    <text evidence="6">The sequence shown here is derived from an EMBL/GenBank/DDBJ whole genome shotgun (WGS) entry which is preliminary data.</text>
</comment>
<dbReference type="GO" id="GO:0030313">
    <property type="term" value="C:cell envelope"/>
    <property type="evidence" value="ECO:0007669"/>
    <property type="project" value="UniProtKB-SubCell"/>
</dbReference>